<evidence type="ECO:0000313" key="1">
    <source>
        <dbReference type="Proteomes" id="UP000887565"/>
    </source>
</evidence>
<reference evidence="2" key="1">
    <citation type="submission" date="2022-11" db="UniProtKB">
        <authorList>
            <consortium name="WormBaseParasite"/>
        </authorList>
    </citation>
    <scope>IDENTIFICATION</scope>
</reference>
<proteinExistence type="predicted"/>
<dbReference type="WBParaSite" id="nRc.2.0.1.t42629-RA">
    <property type="protein sequence ID" value="nRc.2.0.1.t42629-RA"/>
    <property type="gene ID" value="nRc.2.0.1.g42629"/>
</dbReference>
<organism evidence="1 2">
    <name type="scientific">Romanomermis culicivorax</name>
    <name type="common">Nematode worm</name>
    <dbReference type="NCBI Taxonomy" id="13658"/>
    <lineage>
        <taxon>Eukaryota</taxon>
        <taxon>Metazoa</taxon>
        <taxon>Ecdysozoa</taxon>
        <taxon>Nematoda</taxon>
        <taxon>Enoplea</taxon>
        <taxon>Dorylaimia</taxon>
        <taxon>Mermithida</taxon>
        <taxon>Mermithoidea</taxon>
        <taxon>Mermithidae</taxon>
        <taxon>Romanomermis</taxon>
    </lineage>
</organism>
<sequence length="182" mass="20767">IDKVKILIDSLWLGIFRRCTSFPILHDGTKRPTDQLGKAYQGQDRREREQRISKAIVCNTFHESVDLIVRHLFHDIVKSPETAAERQKLCGEFYKFKNIDMLFVCGAIDGTLIRVKPPKDKERNFIDHHGNHTINDSPKYNVRHLGIIGSSRSGGITGSVLPVDWKCCVVYKAPFTNKYVDG</sequence>
<dbReference type="Proteomes" id="UP000887565">
    <property type="component" value="Unplaced"/>
</dbReference>
<keyword evidence="1" id="KW-1185">Reference proteome</keyword>
<evidence type="ECO:0000313" key="2">
    <source>
        <dbReference type="WBParaSite" id="nRc.2.0.1.t42629-RA"/>
    </source>
</evidence>
<name>A0A915KWU0_ROMCU</name>
<protein>
    <submittedName>
        <fullName evidence="2">Uncharacterized protein</fullName>
    </submittedName>
</protein>
<dbReference type="AlphaFoldDB" id="A0A915KWU0"/>
<accession>A0A915KWU0</accession>